<reference evidence="6 7" key="1">
    <citation type="submission" date="2016-10" db="EMBL/GenBank/DDBJ databases">
        <authorList>
            <person name="de Groot N.N."/>
        </authorList>
    </citation>
    <scope>NUCLEOTIDE SEQUENCE [LARGE SCALE GENOMIC DNA]</scope>
    <source>
        <strain evidence="6 7">DSM 23048</strain>
    </source>
</reference>
<proteinExistence type="inferred from homology"/>
<evidence type="ECO:0000259" key="5">
    <source>
        <dbReference type="Pfam" id="PF01420"/>
    </source>
</evidence>
<feature type="coiled-coil region" evidence="4">
    <location>
        <begin position="380"/>
        <end position="407"/>
    </location>
</feature>
<keyword evidence="3" id="KW-0238">DNA-binding</keyword>
<organism evidence="6 7">
    <name type="scientific">Myroides marinus</name>
    <dbReference type="NCBI Taxonomy" id="703342"/>
    <lineage>
        <taxon>Bacteria</taxon>
        <taxon>Pseudomonadati</taxon>
        <taxon>Bacteroidota</taxon>
        <taxon>Flavobacteriia</taxon>
        <taxon>Flavobacteriales</taxon>
        <taxon>Flavobacteriaceae</taxon>
        <taxon>Myroides</taxon>
    </lineage>
</organism>
<dbReference type="PANTHER" id="PTHR30408:SF12">
    <property type="entry name" value="TYPE I RESTRICTION ENZYME MJAVIII SPECIFICITY SUBUNIT"/>
    <property type="match status" value="1"/>
</dbReference>
<dbReference type="EMBL" id="FNYS01000013">
    <property type="protein sequence ID" value="SEJ12851.1"/>
    <property type="molecule type" value="Genomic_DNA"/>
</dbReference>
<evidence type="ECO:0000313" key="6">
    <source>
        <dbReference type="EMBL" id="SEJ12851.1"/>
    </source>
</evidence>
<dbReference type="PANTHER" id="PTHR30408">
    <property type="entry name" value="TYPE-1 RESTRICTION ENZYME ECOKI SPECIFICITY PROTEIN"/>
    <property type="match status" value="1"/>
</dbReference>
<gene>
    <name evidence="6" type="ORF">SAMN04488018_11319</name>
</gene>
<dbReference type="SUPFAM" id="SSF116734">
    <property type="entry name" value="DNA methylase specificity domain"/>
    <property type="match status" value="2"/>
</dbReference>
<dbReference type="GO" id="GO:0009307">
    <property type="term" value="P:DNA restriction-modification system"/>
    <property type="evidence" value="ECO:0007669"/>
    <property type="project" value="UniProtKB-KW"/>
</dbReference>
<evidence type="ECO:0000256" key="3">
    <source>
        <dbReference type="ARBA" id="ARBA00023125"/>
    </source>
</evidence>
<dbReference type="AlphaFoldDB" id="A0A1H6W750"/>
<dbReference type="InterPro" id="IPR052021">
    <property type="entry name" value="Type-I_RS_S_subunit"/>
</dbReference>
<dbReference type="CDD" id="cd17521">
    <property type="entry name" value="RMtype1_S_Sau13435ORF2165P_TRD2-CR2_like"/>
    <property type="match status" value="1"/>
</dbReference>
<dbReference type="Proteomes" id="UP000183077">
    <property type="component" value="Unassembled WGS sequence"/>
</dbReference>
<dbReference type="InterPro" id="IPR044946">
    <property type="entry name" value="Restrct_endonuc_typeI_TRD_sf"/>
</dbReference>
<feature type="domain" description="Type I restriction modification DNA specificity" evidence="5">
    <location>
        <begin position="219"/>
        <end position="389"/>
    </location>
</feature>
<dbReference type="Pfam" id="PF01420">
    <property type="entry name" value="Methylase_S"/>
    <property type="match status" value="2"/>
</dbReference>
<protein>
    <submittedName>
        <fullName evidence="6">Type I restriction enzyme, S subunit</fullName>
    </submittedName>
</protein>
<sequence length="416" mass="47073">MDMVKQGYKQTEIGVIPEDWEMFTIRDLITLLTDYDANGSFSSVAENVKSYNYPEYAWYVRSTDLENNTDLSNVKYVDKASYSFLKKTSLFGGELLFLKRGDIGNVYLFEMKTKRATLAPNLYLLKLNDISSSKYLYQYFISETGQKQLKRKNAGSTLGALYKDDVKSILIPLPPLAEQQAIATALSDADAWIESLEQLIAKKRLIKQGAMQELLTPKEDWEVKKLGEVLSHRPDYGINAPAVEFSSSLPTYIRITDIGRDGTFMNGNKVSVDSLLSEMYVLQDGDICVARTGASVGKSYFHSFLDGQYVFAGFLIRLRVDSKVLYSRFLFYLTKSKNYDNFIISNSMRSGQPGINSNELEAFIIPFPPLLEQTRIATILSDMDTELEALDNQLAKARQIKQGMMQELLTGRVRLV</sequence>
<feature type="domain" description="Type I restriction modification DNA specificity" evidence="5">
    <location>
        <begin position="17"/>
        <end position="201"/>
    </location>
</feature>
<evidence type="ECO:0000256" key="1">
    <source>
        <dbReference type="ARBA" id="ARBA00010923"/>
    </source>
</evidence>
<keyword evidence="4" id="KW-0175">Coiled coil</keyword>
<accession>A0A1H6W750</accession>
<dbReference type="GO" id="GO:0003677">
    <property type="term" value="F:DNA binding"/>
    <property type="evidence" value="ECO:0007669"/>
    <property type="project" value="UniProtKB-KW"/>
</dbReference>
<comment type="similarity">
    <text evidence="1">Belongs to the type-I restriction system S methylase family.</text>
</comment>
<keyword evidence="2" id="KW-0680">Restriction system</keyword>
<evidence type="ECO:0000313" key="7">
    <source>
        <dbReference type="Proteomes" id="UP000183077"/>
    </source>
</evidence>
<dbReference type="InterPro" id="IPR000055">
    <property type="entry name" value="Restrct_endonuc_typeI_TRD"/>
</dbReference>
<name>A0A1H6W750_9FLAO</name>
<evidence type="ECO:0000256" key="4">
    <source>
        <dbReference type="SAM" id="Coils"/>
    </source>
</evidence>
<evidence type="ECO:0000256" key="2">
    <source>
        <dbReference type="ARBA" id="ARBA00022747"/>
    </source>
</evidence>
<dbReference type="Gene3D" id="3.90.220.20">
    <property type="entry name" value="DNA methylase specificity domains"/>
    <property type="match status" value="2"/>
</dbReference>